<feature type="region of interest" description="Disordered" evidence="10">
    <location>
        <begin position="1"/>
        <end position="35"/>
    </location>
</feature>
<keyword evidence="3 8" id="KW-1003">Cell membrane</keyword>
<keyword evidence="4 8" id="KW-0808">Transferase</keyword>
<evidence type="ECO:0000313" key="11">
    <source>
        <dbReference type="EMBL" id="ALA66628.1"/>
    </source>
</evidence>
<dbReference type="InterPro" id="IPR004657">
    <property type="entry name" value="MenA"/>
</dbReference>
<dbReference type="KEGG" id="clw:CLAC_01515"/>
<dbReference type="UniPathway" id="UPA00079">
    <property type="reaction ID" value="UER00168"/>
</dbReference>
<dbReference type="InterPro" id="IPR026046">
    <property type="entry name" value="UBIAD1"/>
</dbReference>
<evidence type="ECO:0000256" key="1">
    <source>
        <dbReference type="ARBA" id="ARBA00004141"/>
    </source>
</evidence>
<comment type="similarity">
    <text evidence="8">Belongs to the MenA family. Type 1 subfamily.</text>
</comment>
<dbReference type="CDD" id="cd13962">
    <property type="entry name" value="PT_UbiA_UBIAD1"/>
    <property type="match status" value="1"/>
</dbReference>
<dbReference type="PANTHER" id="PTHR13929:SF0">
    <property type="entry name" value="UBIA PRENYLTRANSFERASE DOMAIN-CONTAINING PROTEIN 1"/>
    <property type="match status" value="1"/>
</dbReference>
<keyword evidence="7 8" id="KW-0472">Membrane</keyword>
<dbReference type="NCBIfam" id="NF004751">
    <property type="entry name" value="PRK06080.1-3"/>
    <property type="match status" value="1"/>
</dbReference>
<proteinExistence type="inferred from homology"/>
<comment type="subcellular location">
    <subcellularLocation>
        <location evidence="8">Cell membrane</location>
        <topology evidence="8">Multi-pass membrane protein</topology>
    </subcellularLocation>
    <subcellularLocation>
        <location evidence="1">Membrane</location>
        <topology evidence="1">Multi-pass membrane protein</topology>
    </subcellularLocation>
</comment>
<dbReference type="HAMAP" id="MF_01937">
    <property type="entry name" value="MenA_1"/>
    <property type="match status" value="1"/>
</dbReference>
<dbReference type="NCBIfam" id="TIGR00751">
    <property type="entry name" value="menA"/>
    <property type="match status" value="1"/>
</dbReference>
<dbReference type="Pfam" id="PF01040">
    <property type="entry name" value="UbiA"/>
    <property type="match status" value="1"/>
</dbReference>
<name>A0A0K2GY66_9CORY</name>
<feature type="transmembrane region" description="Helical" evidence="8">
    <location>
        <begin position="196"/>
        <end position="217"/>
    </location>
</feature>
<protein>
    <recommendedName>
        <fullName evidence="8 9">1,4-dihydroxy-2-naphthoate octaprenyltransferase</fullName>
        <shortName evidence="8">DHNA-octaprenyltransferase</shortName>
        <ecNumber evidence="8 9">2.5.1.74</ecNumber>
    </recommendedName>
</protein>
<comment type="catalytic activity">
    <reaction evidence="8">
        <text>an all-trans-polyprenyl diphosphate + 1,4-dihydroxy-2-naphthoate + H(+) = a 2-demethylmenaquinol + CO2 + diphosphate</text>
        <dbReference type="Rhea" id="RHEA:26478"/>
        <dbReference type="Rhea" id="RHEA-COMP:9563"/>
        <dbReference type="Rhea" id="RHEA-COMP:9564"/>
        <dbReference type="ChEBI" id="CHEBI:11173"/>
        <dbReference type="ChEBI" id="CHEBI:15378"/>
        <dbReference type="ChEBI" id="CHEBI:16526"/>
        <dbReference type="ChEBI" id="CHEBI:33019"/>
        <dbReference type="ChEBI" id="CHEBI:55437"/>
        <dbReference type="ChEBI" id="CHEBI:58914"/>
        <dbReference type="EC" id="2.5.1.74"/>
    </reaction>
</comment>
<dbReference type="PIRSF" id="PIRSF005355">
    <property type="entry name" value="UBIAD1"/>
    <property type="match status" value="1"/>
</dbReference>
<evidence type="ECO:0000313" key="12">
    <source>
        <dbReference type="Proteomes" id="UP000058446"/>
    </source>
</evidence>
<dbReference type="GO" id="GO:0005886">
    <property type="term" value="C:plasma membrane"/>
    <property type="evidence" value="ECO:0007669"/>
    <property type="project" value="UniProtKB-SubCell"/>
</dbReference>
<feature type="transmembrane region" description="Helical" evidence="8">
    <location>
        <begin position="68"/>
        <end position="88"/>
    </location>
</feature>
<dbReference type="GO" id="GO:0009234">
    <property type="term" value="P:menaquinone biosynthetic process"/>
    <property type="evidence" value="ECO:0007669"/>
    <property type="project" value="UniProtKB-UniRule"/>
</dbReference>
<evidence type="ECO:0000256" key="7">
    <source>
        <dbReference type="ARBA" id="ARBA00023136"/>
    </source>
</evidence>
<evidence type="ECO:0000256" key="6">
    <source>
        <dbReference type="ARBA" id="ARBA00022989"/>
    </source>
</evidence>
<keyword evidence="5 8" id="KW-0812">Transmembrane</keyword>
<feature type="transmembrane region" description="Helical" evidence="8">
    <location>
        <begin position="171"/>
        <end position="190"/>
    </location>
</feature>
<dbReference type="GO" id="GO:0042371">
    <property type="term" value="P:vitamin K biosynthetic process"/>
    <property type="evidence" value="ECO:0007669"/>
    <property type="project" value="TreeGrafter"/>
</dbReference>
<dbReference type="OrthoDB" id="9767568at2"/>
<dbReference type="GO" id="GO:0046428">
    <property type="term" value="F:1,4-dihydroxy-2-naphthoate polyprenyltransferase activity"/>
    <property type="evidence" value="ECO:0007669"/>
    <property type="project" value="UniProtKB-UniRule"/>
</dbReference>
<feature type="compositionally biased region" description="Low complexity" evidence="10">
    <location>
        <begin position="1"/>
        <end position="20"/>
    </location>
</feature>
<feature type="transmembrane region" description="Helical" evidence="8">
    <location>
        <begin position="294"/>
        <end position="318"/>
    </location>
</feature>
<evidence type="ECO:0000256" key="5">
    <source>
        <dbReference type="ARBA" id="ARBA00022692"/>
    </source>
</evidence>
<evidence type="ECO:0000256" key="9">
    <source>
        <dbReference type="NCBIfam" id="TIGR00751"/>
    </source>
</evidence>
<gene>
    <name evidence="8" type="primary">menA</name>
    <name evidence="11" type="ORF">CLAC_01515</name>
</gene>
<evidence type="ECO:0000256" key="8">
    <source>
        <dbReference type="HAMAP-Rule" id="MF_01937"/>
    </source>
</evidence>
<comment type="pathway">
    <text evidence="8">Quinol/quinone metabolism; menaquinone biosynthesis; menaquinol from 1,4-dihydroxy-2-naphthoate: step 1/2.</text>
</comment>
<keyword evidence="6 8" id="KW-1133">Transmembrane helix</keyword>
<dbReference type="InterPro" id="IPR044878">
    <property type="entry name" value="UbiA_sf"/>
</dbReference>
<feature type="transmembrane region" description="Helical" evidence="8">
    <location>
        <begin position="119"/>
        <end position="136"/>
    </location>
</feature>
<evidence type="ECO:0000256" key="2">
    <source>
        <dbReference type="ARBA" id="ARBA00022428"/>
    </source>
</evidence>
<accession>A0A0K2GY66</accession>
<evidence type="ECO:0000256" key="10">
    <source>
        <dbReference type="SAM" id="MobiDB-lite"/>
    </source>
</evidence>
<dbReference type="PATRIC" id="fig|1408189.4.peg.302"/>
<keyword evidence="12" id="KW-1185">Reference proteome</keyword>
<comment type="function">
    <text evidence="8">Conversion of 1,4-dihydroxy-2-naphthoate (DHNA) to demethylmenaquinone (DMK).</text>
</comment>
<reference evidence="11 12" key="1">
    <citation type="submission" date="2013-10" db="EMBL/GenBank/DDBJ databases">
        <title>Complete genome sequence of Corynebacterium lactis DSM 45799(T), isolated from raw cow milk.</title>
        <authorList>
            <person name="Ruckert C."/>
            <person name="Albersmeier A."/>
            <person name="Lipski A."/>
            <person name="Kalinowski J."/>
        </authorList>
    </citation>
    <scope>NUCLEOTIDE SEQUENCE [LARGE SCALE GENOMIC DNA]</scope>
    <source>
        <strain evidence="11 12">RW2-5</strain>
    </source>
</reference>
<dbReference type="PANTHER" id="PTHR13929">
    <property type="entry name" value="1,4-DIHYDROXY-2-NAPHTHOATE OCTAPRENYLTRANSFERASE"/>
    <property type="match status" value="1"/>
</dbReference>
<evidence type="ECO:0000256" key="4">
    <source>
        <dbReference type="ARBA" id="ARBA00022679"/>
    </source>
</evidence>
<dbReference type="AlphaFoldDB" id="A0A0K2GY66"/>
<dbReference type="EC" id="2.5.1.74" evidence="8 9"/>
<feature type="transmembrane region" description="Helical" evidence="8">
    <location>
        <begin position="252"/>
        <end position="274"/>
    </location>
</feature>
<evidence type="ECO:0000256" key="3">
    <source>
        <dbReference type="ARBA" id="ARBA00022475"/>
    </source>
</evidence>
<dbReference type="EMBL" id="CP006841">
    <property type="protein sequence ID" value="ALA66628.1"/>
    <property type="molecule type" value="Genomic_DNA"/>
</dbReference>
<dbReference type="InterPro" id="IPR000537">
    <property type="entry name" value="UbiA_prenyltransferase"/>
</dbReference>
<dbReference type="Gene3D" id="1.10.357.140">
    <property type="entry name" value="UbiA prenyltransferase"/>
    <property type="match status" value="1"/>
</dbReference>
<organism evidence="11 12">
    <name type="scientific">Corynebacterium lactis RW2-5</name>
    <dbReference type="NCBI Taxonomy" id="1408189"/>
    <lineage>
        <taxon>Bacteria</taxon>
        <taxon>Bacillati</taxon>
        <taxon>Actinomycetota</taxon>
        <taxon>Actinomycetes</taxon>
        <taxon>Mycobacteriales</taxon>
        <taxon>Corynebacteriaceae</taxon>
        <taxon>Corynebacterium</taxon>
    </lineage>
</organism>
<keyword evidence="2 8" id="KW-0474">Menaquinone biosynthesis</keyword>
<dbReference type="STRING" id="1408189.CLAC_01515"/>
<dbReference type="Proteomes" id="UP000058446">
    <property type="component" value="Chromosome"/>
</dbReference>
<sequence>MSDAPHSSSSPSASTPSTGHTKGRGGKGAGGASLSDWMEGARPHTWANAFAPVVVGVGAAASHAPVSWGRAALALIVAWALIVGVNFANDYSDGIRGTDDDRSGPLRLTGSGLVPPKHVKYAAFAAFGVAGVAGVALSLLSAWWFILVGAVCILAAWFYTGGKKPYGYRGLGEVSVFIFFGLVAVLGTEYTQAGTLSWVGLACAVGIGSVSSAVNLANNLRDIPTDSATGKITLAVRLGDGRTRVVWQVLSAMPLVASVFISFWQPWALVSLIVAPLWVKASAPVRSGAQGKALIPVLGLTGKMMLAWAVLSALALGLGA</sequence>